<feature type="transmembrane region" description="Helical" evidence="1">
    <location>
        <begin position="48"/>
        <end position="65"/>
    </location>
</feature>
<reference evidence="2" key="2">
    <citation type="submission" date="2021-01" db="EMBL/GenBank/DDBJ databases">
        <authorList>
            <person name="Schikora-Tamarit M.A."/>
        </authorList>
    </citation>
    <scope>NUCLEOTIDE SEQUENCE</scope>
    <source>
        <strain evidence="2">CBS6075</strain>
    </source>
</reference>
<gene>
    <name evidence="2" type="ORF">OGAPHI_003392</name>
</gene>
<sequence>MASASSYSLVQTQNVAASNSSSAASSSSSAGASSLNSPISYSGSNSKLVALFAGLFVVDVGVPLLSDNDVMNGGCGVGTLAWGAVAVVSEIWILIEISVSYSRFLSREFLSITEWWNSLVRLTKKTSRCKFTDRFKIRSTRKLLWIRMMRETNITAFSRSSAFRLASTFEQ</sequence>
<keyword evidence="1" id="KW-0472">Membrane</keyword>
<evidence type="ECO:0000313" key="2">
    <source>
        <dbReference type="EMBL" id="KAH3666942.1"/>
    </source>
</evidence>
<keyword evidence="1" id="KW-1133">Transmembrane helix</keyword>
<dbReference type="Proteomes" id="UP000769157">
    <property type="component" value="Unassembled WGS sequence"/>
</dbReference>
<dbReference type="RefSeq" id="XP_046061898.1">
    <property type="nucleotide sequence ID" value="XM_046204363.1"/>
</dbReference>
<protein>
    <submittedName>
        <fullName evidence="2">Uncharacterized protein</fullName>
    </submittedName>
</protein>
<reference evidence="2" key="1">
    <citation type="journal article" date="2021" name="Open Biol.">
        <title>Shared evolutionary footprints suggest mitochondrial oxidative damage underlies multiple complex I losses in fungi.</title>
        <authorList>
            <person name="Schikora-Tamarit M.A."/>
            <person name="Marcet-Houben M."/>
            <person name="Nosek J."/>
            <person name="Gabaldon T."/>
        </authorList>
    </citation>
    <scope>NUCLEOTIDE SEQUENCE</scope>
    <source>
        <strain evidence="2">CBS6075</strain>
    </source>
</reference>
<organism evidence="2 3">
    <name type="scientific">Ogataea philodendri</name>
    <dbReference type="NCBI Taxonomy" id="1378263"/>
    <lineage>
        <taxon>Eukaryota</taxon>
        <taxon>Fungi</taxon>
        <taxon>Dikarya</taxon>
        <taxon>Ascomycota</taxon>
        <taxon>Saccharomycotina</taxon>
        <taxon>Pichiomycetes</taxon>
        <taxon>Pichiales</taxon>
        <taxon>Pichiaceae</taxon>
        <taxon>Ogataea</taxon>
    </lineage>
</organism>
<keyword evidence="3" id="KW-1185">Reference proteome</keyword>
<feature type="transmembrane region" description="Helical" evidence="1">
    <location>
        <begin position="77"/>
        <end position="95"/>
    </location>
</feature>
<dbReference type="GeneID" id="70235359"/>
<dbReference type="AlphaFoldDB" id="A0A9P8P8V1"/>
<evidence type="ECO:0000256" key="1">
    <source>
        <dbReference type="SAM" id="Phobius"/>
    </source>
</evidence>
<accession>A0A9P8P8V1</accession>
<keyword evidence="1" id="KW-0812">Transmembrane</keyword>
<dbReference type="EMBL" id="JAEUBE010000199">
    <property type="protein sequence ID" value="KAH3666942.1"/>
    <property type="molecule type" value="Genomic_DNA"/>
</dbReference>
<evidence type="ECO:0000313" key="3">
    <source>
        <dbReference type="Proteomes" id="UP000769157"/>
    </source>
</evidence>
<name>A0A9P8P8V1_9ASCO</name>
<proteinExistence type="predicted"/>
<comment type="caution">
    <text evidence="2">The sequence shown here is derived from an EMBL/GenBank/DDBJ whole genome shotgun (WGS) entry which is preliminary data.</text>
</comment>